<evidence type="ECO:0000313" key="2">
    <source>
        <dbReference type="EMBL" id="KAK6632774.1"/>
    </source>
</evidence>
<feature type="compositionally biased region" description="Basic residues" evidence="1">
    <location>
        <begin position="1"/>
        <end position="12"/>
    </location>
</feature>
<comment type="caution">
    <text evidence="2">The sequence shown here is derived from an EMBL/GenBank/DDBJ whole genome shotgun (WGS) entry which is preliminary data.</text>
</comment>
<protein>
    <submittedName>
        <fullName evidence="2">Uncharacterized protein</fullName>
    </submittedName>
</protein>
<dbReference type="Proteomes" id="UP001372834">
    <property type="component" value="Unassembled WGS sequence"/>
</dbReference>
<feature type="region of interest" description="Disordered" evidence="1">
    <location>
        <begin position="1"/>
        <end position="37"/>
    </location>
</feature>
<reference evidence="2 3" key="1">
    <citation type="submission" date="2023-10" db="EMBL/GenBank/DDBJ databases">
        <title>Genomes of two closely related lineages of the louse Polyplax serrata with different host specificities.</title>
        <authorList>
            <person name="Martinu J."/>
            <person name="Tarabai H."/>
            <person name="Stefka J."/>
            <person name="Hypsa V."/>
        </authorList>
    </citation>
    <scope>NUCLEOTIDE SEQUENCE [LARGE SCALE GENOMIC DNA]</scope>
    <source>
        <strain evidence="2">HR10_N</strain>
    </source>
</reference>
<gene>
    <name evidence="2" type="ORF">RUM43_013545</name>
</gene>
<evidence type="ECO:0000256" key="1">
    <source>
        <dbReference type="SAM" id="MobiDB-lite"/>
    </source>
</evidence>
<dbReference type="AlphaFoldDB" id="A0AAN8S6D8"/>
<sequence length="58" mass="6651">MKERRKKMRVRTRTNSSIGKYPQVPRGGELDQESGPDSIEFTIYGVGDENYKTTVDQT</sequence>
<name>A0AAN8S6D8_POLSC</name>
<organism evidence="2 3">
    <name type="scientific">Polyplax serrata</name>
    <name type="common">Common mouse louse</name>
    <dbReference type="NCBI Taxonomy" id="468196"/>
    <lineage>
        <taxon>Eukaryota</taxon>
        <taxon>Metazoa</taxon>
        <taxon>Ecdysozoa</taxon>
        <taxon>Arthropoda</taxon>
        <taxon>Hexapoda</taxon>
        <taxon>Insecta</taxon>
        <taxon>Pterygota</taxon>
        <taxon>Neoptera</taxon>
        <taxon>Paraneoptera</taxon>
        <taxon>Psocodea</taxon>
        <taxon>Troctomorpha</taxon>
        <taxon>Phthiraptera</taxon>
        <taxon>Anoplura</taxon>
        <taxon>Polyplacidae</taxon>
        <taxon>Polyplax</taxon>
    </lineage>
</organism>
<accession>A0AAN8S6D8</accession>
<evidence type="ECO:0000313" key="3">
    <source>
        <dbReference type="Proteomes" id="UP001372834"/>
    </source>
</evidence>
<proteinExistence type="predicted"/>
<dbReference type="EMBL" id="JAWJWE010000007">
    <property type="protein sequence ID" value="KAK6632774.1"/>
    <property type="molecule type" value="Genomic_DNA"/>
</dbReference>